<feature type="transmembrane region" description="Helical" evidence="1">
    <location>
        <begin position="38"/>
        <end position="58"/>
    </location>
</feature>
<reference evidence="2 3" key="1">
    <citation type="submission" date="2019-08" db="EMBL/GenBank/DDBJ databases">
        <title>In-depth cultivation of the pig gut microbiome towards novel bacterial diversity and tailored functional studies.</title>
        <authorList>
            <person name="Wylensek D."/>
            <person name="Hitch T.C.A."/>
            <person name="Clavel T."/>
        </authorList>
    </citation>
    <scope>NUCLEOTIDE SEQUENCE [LARGE SCALE GENOMIC DNA]</scope>
    <source>
        <strain evidence="2 3">WCA-389-WT-23B</strain>
    </source>
</reference>
<dbReference type="AlphaFoldDB" id="A0A6N7W390"/>
<keyword evidence="1" id="KW-0472">Membrane</keyword>
<feature type="transmembrane region" description="Helical" evidence="1">
    <location>
        <begin position="87"/>
        <end position="103"/>
    </location>
</feature>
<feature type="transmembrane region" description="Helical" evidence="1">
    <location>
        <begin position="12"/>
        <end position="32"/>
    </location>
</feature>
<feature type="transmembrane region" description="Helical" evidence="1">
    <location>
        <begin position="115"/>
        <end position="134"/>
    </location>
</feature>
<dbReference type="Proteomes" id="UP000436047">
    <property type="component" value="Unassembled WGS sequence"/>
</dbReference>
<proteinExistence type="predicted"/>
<evidence type="ECO:0000313" key="2">
    <source>
        <dbReference type="EMBL" id="MSS89012.1"/>
    </source>
</evidence>
<evidence type="ECO:0000313" key="3">
    <source>
        <dbReference type="Proteomes" id="UP000436047"/>
    </source>
</evidence>
<feature type="transmembrane region" description="Helical" evidence="1">
    <location>
        <begin position="162"/>
        <end position="182"/>
    </location>
</feature>
<gene>
    <name evidence="2" type="ORF">FYJ45_12100</name>
</gene>
<keyword evidence="3" id="KW-1185">Reference proteome</keyword>
<dbReference type="EMBL" id="VUMI01000017">
    <property type="protein sequence ID" value="MSS89012.1"/>
    <property type="molecule type" value="Genomic_DNA"/>
</dbReference>
<dbReference type="Pfam" id="PF09605">
    <property type="entry name" value="Trep_Strep"/>
    <property type="match status" value="1"/>
</dbReference>
<organism evidence="2 3">
    <name type="scientific">Eisenbergiella porci</name>
    <dbReference type="NCBI Taxonomy" id="2652274"/>
    <lineage>
        <taxon>Bacteria</taxon>
        <taxon>Bacillati</taxon>
        <taxon>Bacillota</taxon>
        <taxon>Clostridia</taxon>
        <taxon>Lachnospirales</taxon>
        <taxon>Lachnospiraceae</taxon>
        <taxon>Eisenbergiella</taxon>
    </lineage>
</organism>
<dbReference type="GeneID" id="86053793"/>
<dbReference type="InterPro" id="IPR011733">
    <property type="entry name" value="CHP02185_IM"/>
</dbReference>
<dbReference type="RefSeq" id="WP_154464782.1">
    <property type="nucleotide sequence ID" value="NZ_VUMI01000017.1"/>
</dbReference>
<keyword evidence="1" id="KW-1133">Transmembrane helix</keyword>
<sequence>MEARSNKLQAKDLINVGIFTAIYFVIFFAGMMLGYIPIFIPLLGLVCPVLCGIPFMLYLTKVKKFGMVSLTGIILGLINLVMGSGVLVLIFGIIFGVLGDVILRIGKYQSWKCTLLANGVFSLWIMGYVSRMFLTRTEFFASLVSSYGQEYVDSLMSYTPNWMFPVLFVVTFIGGIFGALLGKVVLKKHFEKAGIA</sequence>
<accession>A0A6N7W390</accession>
<dbReference type="NCBIfam" id="TIGR02185">
    <property type="entry name" value="Trep_Strep"/>
    <property type="match status" value="1"/>
</dbReference>
<protein>
    <submittedName>
        <fullName evidence="2">MptD family putative ECF transporter S component</fullName>
    </submittedName>
</protein>
<name>A0A6N7W390_9FIRM</name>
<feature type="transmembrane region" description="Helical" evidence="1">
    <location>
        <begin position="65"/>
        <end position="81"/>
    </location>
</feature>
<comment type="caution">
    <text evidence="2">The sequence shown here is derived from an EMBL/GenBank/DDBJ whole genome shotgun (WGS) entry which is preliminary data.</text>
</comment>
<evidence type="ECO:0000256" key="1">
    <source>
        <dbReference type="SAM" id="Phobius"/>
    </source>
</evidence>
<keyword evidence="1" id="KW-0812">Transmembrane</keyword>